<dbReference type="HOGENOM" id="CLU_002351_7_2_1"/>
<dbReference type="AlphaFoldDB" id="A1C9H0"/>
<dbReference type="STRING" id="344612.A1C9H0"/>
<evidence type="ECO:0000256" key="2">
    <source>
        <dbReference type="ARBA" id="ARBA00022676"/>
    </source>
</evidence>
<dbReference type="GO" id="GO:0034605">
    <property type="term" value="P:cellular response to heat"/>
    <property type="evidence" value="ECO:0007669"/>
    <property type="project" value="TreeGrafter"/>
</dbReference>
<keyword evidence="6" id="KW-1185">Reference proteome</keyword>
<comment type="catalytic activity">
    <reaction evidence="4">
        <text>D-glucose 6-phosphate + UDP-alpha-D-glucose = alpha,alpha-trehalose 6-phosphate + UDP + H(+)</text>
        <dbReference type="Rhea" id="RHEA:18889"/>
        <dbReference type="ChEBI" id="CHEBI:15378"/>
        <dbReference type="ChEBI" id="CHEBI:58223"/>
        <dbReference type="ChEBI" id="CHEBI:58429"/>
        <dbReference type="ChEBI" id="CHEBI:58885"/>
        <dbReference type="ChEBI" id="CHEBI:61548"/>
        <dbReference type="EC" id="2.4.1.15"/>
    </reaction>
</comment>
<dbReference type="SUPFAM" id="SSF53756">
    <property type="entry name" value="UDP-Glycosyltransferase/glycogen phosphorylase"/>
    <property type="match status" value="1"/>
</dbReference>
<evidence type="ECO:0000313" key="6">
    <source>
        <dbReference type="Proteomes" id="UP000006701"/>
    </source>
</evidence>
<reference evidence="5 6" key="1">
    <citation type="journal article" date="2008" name="PLoS Genet.">
        <title>Genomic islands in the pathogenic filamentous fungus Aspergillus fumigatus.</title>
        <authorList>
            <person name="Fedorova N.D."/>
            <person name="Khaldi N."/>
            <person name="Joardar V.S."/>
            <person name="Maiti R."/>
            <person name="Amedeo P."/>
            <person name="Anderson M.J."/>
            <person name="Crabtree J."/>
            <person name="Silva J.C."/>
            <person name="Badger J.H."/>
            <person name="Albarraq A."/>
            <person name="Angiuoli S."/>
            <person name="Bussey H."/>
            <person name="Bowyer P."/>
            <person name="Cotty P.J."/>
            <person name="Dyer P.S."/>
            <person name="Egan A."/>
            <person name="Galens K."/>
            <person name="Fraser-Liggett C.M."/>
            <person name="Haas B.J."/>
            <person name="Inman J.M."/>
            <person name="Kent R."/>
            <person name="Lemieux S."/>
            <person name="Malavazi I."/>
            <person name="Orvis J."/>
            <person name="Roemer T."/>
            <person name="Ronning C.M."/>
            <person name="Sundaram J.P."/>
            <person name="Sutton G."/>
            <person name="Turner G."/>
            <person name="Venter J.C."/>
            <person name="White O.R."/>
            <person name="Whitty B.R."/>
            <person name="Youngman P."/>
            <person name="Wolfe K.H."/>
            <person name="Goldman G.H."/>
            <person name="Wortman J.R."/>
            <person name="Jiang B."/>
            <person name="Denning D.W."/>
            <person name="Nierman W.C."/>
        </authorList>
    </citation>
    <scope>NUCLEOTIDE SEQUENCE [LARGE SCALE GENOMIC DNA]</scope>
    <source>
        <strain evidence="6">ATCC 1007 / CBS 513.65 / DSM 816 / NCTC 3887 / NRRL 1</strain>
    </source>
</reference>
<organism evidence="5 6">
    <name type="scientific">Aspergillus clavatus (strain ATCC 1007 / CBS 513.65 / DSM 816 / NCTC 3887 / NRRL 1 / QM 1276 / 107)</name>
    <dbReference type="NCBI Taxonomy" id="344612"/>
    <lineage>
        <taxon>Eukaryota</taxon>
        <taxon>Fungi</taxon>
        <taxon>Dikarya</taxon>
        <taxon>Ascomycota</taxon>
        <taxon>Pezizomycotina</taxon>
        <taxon>Eurotiomycetes</taxon>
        <taxon>Eurotiomycetidae</taxon>
        <taxon>Eurotiales</taxon>
        <taxon>Aspergillaceae</taxon>
        <taxon>Aspergillus</taxon>
        <taxon>Aspergillus subgen. Fumigati</taxon>
    </lineage>
</organism>
<dbReference type="FunFam" id="3.40.50.2000:FF:000007">
    <property type="entry name" value="Trehalose-6-phosphate synthase"/>
    <property type="match status" value="1"/>
</dbReference>
<keyword evidence="3" id="KW-0808">Transferase</keyword>
<gene>
    <name evidence="5" type="ORF">ACLA_055420</name>
</gene>
<dbReference type="GO" id="GO:0005829">
    <property type="term" value="C:cytosol"/>
    <property type="evidence" value="ECO:0007669"/>
    <property type="project" value="TreeGrafter"/>
</dbReference>
<dbReference type="GO" id="GO:0004805">
    <property type="term" value="F:trehalose-phosphatase activity"/>
    <property type="evidence" value="ECO:0007669"/>
    <property type="project" value="TreeGrafter"/>
</dbReference>
<name>A1C9H0_ASPCL</name>
<dbReference type="KEGG" id="act:ACLA_055420"/>
<dbReference type="OMA" id="HFSHTPW"/>
<dbReference type="GeneID" id="4707219"/>
<dbReference type="GO" id="GO:0005992">
    <property type="term" value="P:trehalose biosynthetic process"/>
    <property type="evidence" value="ECO:0007669"/>
    <property type="project" value="InterPro"/>
</dbReference>
<sequence length="460" mass="52113">MAPGSQQEKFNLIIVSNRLPLSVKRFDGSYQSRLSSGGLVTSLSGLTKSTEFRWFGWPGIEVAEKKDQEKVAKSLDEHNAVAIFLDTNLANEHYNKFSNSILWPILHYQSGVVFDDGPWQAYKRVNELFADAVAEEATKGSLIWVHDYHLMLLPKLLRQRLNKHKPCAIGFSLHTPFPAGDFWRALPVRNDLLEGILASDLIGFHTDEYKQNFIQSCAQALGACTEIPGRIQYKDRLVEADKFVVGIDPQKFTDTLKKPEVQDRIKQLEEKYSGMKVIIGVDRLDYIKGLTQKLKGYDYFLDRDPELRNKVVLIQVAVPSREDVKEYQDLETELSTIAGKINGKHSTPDGTPLLYMHRSVPFDELTALYSIADVCLLTSTRDGMNLVSFEYVACQDERHGVLVLSEFAGAASFMKEGSVSFHPANTNELSDAIYKAVTMGEEERKEKYQKLRDFIETNTR</sequence>
<keyword evidence="2" id="KW-0328">Glycosyltransferase</keyword>
<dbReference type="OrthoDB" id="755951at2759"/>
<dbReference type="PANTHER" id="PTHR10788">
    <property type="entry name" value="TREHALOSE-6-PHOSPHATE SYNTHASE"/>
    <property type="match status" value="1"/>
</dbReference>
<accession>A1C9H0</accession>
<evidence type="ECO:0000256" key="4">
    <source>
        <dbReference type="ARBA" id="ARBA00048039"/>
    </source>
</evidence>
<dbReference type="VEuPathDB" id="FungiDB:ACLA_055420"/>
<evidence type="ECO:0000313" key="5">
    <source>
        <dbReference type="EMBL" id="EAW13494.1"/>
    </source>
</evidence>
<dbReference type="InterPro" id="IPR001830">
    <property type="entry name" value="Glyco_trans_20"/>
</dbReference>
<evidence type="ECO:0000256" key="1">
    <source>
        <dbReference type="ARBA" id="ARBA00012538"/>
    </source>
</evidence>
<dbReference type="Pfam" id="PF00982">
    <property type="entry name" value="Glyco_transf_20"/>
    <property type="match status" value="1"/>
</dbReference>
<dbReference type="EMBL" id="DS027048">
    <property type="protein sequence ID" value="EAW13494.1"/>
    <property type="molecule type" value="Genomic_DNA"/>
</dbReference>
<dbReference type="RefSeq" id="XP_001274920.1">
    <property type="nucleotide sequence ID" value="XM_001274919.1"/>
</dbReference>
<dbReference type="eggNOG" id="KOG1050">
    <property type="taxonomic scope" value="Eukaryota"/>
</dbReference>
<dbReference type="PANTHER" id="PTHR10788:SF75">
    <property type="entry name" value="SYNTHASE SUBUNIT OF TREHALOSE-6-PHOSPHATE SYNTHASE_PHOSPHATASE COMPLEX (EUROFUNG)"/>
    <property type="match status" value="1"/>
</dbReference>
<dbReference type="GO" id="GO:0003825">
    <property type="term" value="F:alpha,alpha-trehalose-phosphate synthase (UDP-forming) activity"/>
    <property type="evidence" value="ECO:0007669"/>
    <property type="project" value="UniProtKB-EC"/>
</dbReference>
<dbReference type="FunFam" id="3.40.50.2000:FF:000208">
    <property type="entry name" value="Alpha,alpha-trehalose-phosphate synthase subunit, putative"/>
    <property type="match status" value="1"/>
</dbReference>
<dbReference type="GO" id="GO:0005946">
    <property type="term" value="C:alpha,alpha-trehalose-phosphate synthase complex (UDP-forming)"/>
    <property type="evidence" value="ECO:0007669"/>
    <property type="project" value="TreeGrafter"/>
</dbReference>
<evidence type="ECO:0000256" key="3">
    <source>
        <dbReference type="ARBA" id="ARBA00022679"/>
    </source>
</evidence>
<protein>
    <recommendedName>
        <fullName evidence="1">alpha,alpha-trehalose-phosphate synthase (UDP-forming)</fullName>
        <ecNumber evidence="1">2.4.1.15</ecNumber>
    </recommendedName>
</protein>
<proteinExistence type="predicted"/>
<dbReference type="Gene3D" id="3.40.50.2000">
    <property type="entry name" value="Glycogen Phosphorylase B"/>
    <property type="match status" value="2"/>
</dbReference>
<dbReference type="Proteomes" id="UP000006701">
    <property type="component" value="Unassembled WGS sequence"/>
</dbReference>
<dbReference type="CDD" id="cd03788">
    <property type="entry name" value="GT20_TPS"/>
    <property type="match status" value="1"/>
</dbReference>
<dbReference type="EC" id="2.4.1.15" evidence="1"/>